<dbReference type="PRINTS" id="PR00455">
    <property type="entry name" value="HTHTETR"/>
</dbReference>
<dbReference type="PANTHER" id="PTHR47506:SF1">
    <property type="entry name" value="HTH-TYPE TRANSCRIPTIONAL REGULATOR YJDC"/>
    <property type="match status" value="1"/>
</dbReference>
<keyword evidence="3" id="KW-0804">Transcription</keyword>
<dbReference type="InterPro" id="IPR001647">
    <property type="entry name" value="HTH_TetR"/>
</dbReference>
<feature type="region of interest" description="Disordered" evidence="5">
    <location>
        <begin position="1"/>
        <end position="31"/>
    </location>
</feature>
<evidence type="ECO:0000256" key="5">
    <source>
        <dbReference type="SAM" id="MobiDB-lite"/>
    </source>
</evidence>
<gene>
    <name evidence="7" type="ORF">SAMN05443575_0693</name>
</gene>
<dbReference type="OrthoDB" id="3237195at2"/>
<dbReference type="Pfam" id="PF00440">
    <property type="entry name" value="TetR_N"/>
    <property type="match status" value="1"/>
</dbReference>
<dbReference type="RefSeq" id="WP_073385907.1">
    <property type="nucleotide sequence ID" value="NZ_FQVU01000001.1"/>
</dbReference>
<dbReference type="PROSITE" id="PS50977">
    <property type="entry name" value="HTH_TETR_2"/>
    <property type="match status" value="1"/>
</dbReference>
<dbReference type="InterPro" id="IPR036271">
    <property type="entry name" value="Tet_transcr_reg_TetR-rel_C_sf"/>
</dbReference>
<dbReference type="InterPro" id="IPR023772">
    <property type="entry name" value="DNA-bd_HTH_TetR-type_CS"/>
</dbReference>
<name>A0A1M5DU30_9ACTN</name>
<evidence type="ECO:0000256" key="3">
    <source>
        <dbReference type="ARBA" id="ARBA00023163"/>
    </source>
</evidence>
<keyword evidence="2 4" id="KW-0238">DNA-binding</keyword>
<feature type="compositionally biased region" description="Low complexity" evidence="5">
    <location>
        <begin position="9"/>
        <end position="22"/>
    </location>
</feature>
<evidence type="ECO:0000256" key="4">
    <source>
        <dbReference type="PROSITE-ProRule" id="PRU00335"/>
    </source>
</evidence>
<accession>A0A1M5DU30</accession>
<sequence length="225" mass="23591">MDDPRTPHRSAAAATGRAAADSTGRDRPMQQRAARTRARLLAAAAEVFDEVGYLAATLDEIVSRAGVAKGALYFHFGSKGELAAAVVTAHHTAWAALAQDAAAGAPDALTGLDRMIDGVTQLFVASPVTRAATRLANEHHVIDTPVAEPFVGWIGRVTETLRAGKRDGSVAAHVVCAPAARSIVASYYGVQAVSFRLTRGSDLPARVTEWWAMLRPTVAAQPASA</sequence>
<dbReference type="PANTHER" id="PTHR47506">
    <property type="entry name" value="TRANSCRIPTIONAL REGULATORY PROTEIN"/>
    <property type="match status" value="1"/>
</dbReference>
<evidence type="ECO:0000256" key="2">
    <source>
        <dbReference type="ARBA" id="ARBA00023125"/>
    </source>
</evidence>
<protein>
    <submittedName>
        <fullName evidence="7">Transcriptional regulator, TetR family</fullName>
    </submittedName>
</protein>
<keyword evidence="8" id="KW-1185">Reference proteome</keyword>
<dbReference type="GO" id="GO:0003677">
    <property type="term" value="F:DNA binding"/>
    <property type="evidence" value="ECO:0007669"/>
    <property type="project" value="UniProtKB-UniRule"/>
</dbReference>
<dbReference type="SUPFAM" id="SSF48498">
    <property type="entry name" value="Tetracyclin repressor-like, C-terminal domain"/>
    <property type="match status" value="1"/>
</dbReference>
<feature type="DNA-binding region" description="H-T-H motif" evidence="4">
    <location>
        <begin position="57"/>
        <end position="76"/>
    </location>
</feature>
<dbReference type="NCBIfam" id="NF041196">
    <property type="entry name" value="ScbR_bind_reg"/>
    <property type="match status" value="1"/>
</dbReference>
<dbReference type="STRING" id="1206085.SAMN05443575_0693"/>
<dbReference type="SUPFAM" id="SSF46689">
    <property type="entry name" value="Homeodomain-like"/>
    <property type="match status" value="1"/>
</dbReference>
<evidence type="ECO:0000313" key="8">
    <source>
        <dbReference type="Proteomes" id="UP000186132"/>
    </source>
</evidence>
<dbReference type="InterPro" id="IPR047923">
    <property type="entry name" value="ArpA-like"/>
</dbReference>
<dbReference type="AlphaFoldDB" id="A0A1M5DU30"/>
<organism evidence="7 8">
    <name type="scientific">Jatrophihabitans endophyticus</name>
    <dbReference type="NCBI Taxonomy" id="1206085"/>
    <lineage>
        <taxon>Bacteria</taxon>
        <taxon>Bacillati</taxon>
        <taxon>Actinomycetota</taxon>
        <taxon>Actinomycetes</taxon>
        <taxon>Jatrophihabitantales</taxon>
        <taxon>Jatrophihabitantaceae</taxon>
        <taxon>Jatrophihabitans</taxon>
    </lineage>
</organism>
<dbReference type="Gene3D" id="1.10.357.10">
    <property type="entry name" value="Tetracycline Repressor, domain 2"/>
    <property type="match status" value="1"/>
</dbReference>
<dbReference type="EMBL" id="FQVU01000001">
    <property type="protein sequence ID" value="SHF70361.1"/>
    <property type="molecule type" value="Genomic_DNA"/>
</dbReference>
<dbReference type="Proteomes" id="UP000186132">
    <property type="component" value="Unassembled WGS sequence"/>
</dbReference>
<feature type="domain" description="HTH tetR-type" evidence="6">
    <location>
        <begin position="34"/>
        <end position="94"/>
    </location>
</feature>
<dbReference type="InterPro" id="IPR054126">
    <property type="entry name" value="CprB_TetR_C"/>
</dbReference>
<reference evidence="7 8" key="1">
    <citation type="submission" date="2016-11" db="EMBL/GenBank/DDBJ databases">
        <authorList>
            <person name="Jaros S."/>
            <person name="Januszkiewicz K."/>
            <person name="Wedrychowicz H."/>
        </authorList>
    </citation>
    <scope>NUCLEOTIDE SEQUENCE [LARGE SCALE GENOMIC DNA]</scope>
    <source>
        <strain evidence="7 8">DSM 45627</strain>
    </source>
</reference>
<proteinExistence type="predicted"/>
<evidence type="ECO:0000256" key="1">
    <source>
        <dbReference type="ARBA" id="ARBA00023015"/>
    </source>
</evidence>
<dbReference type="InterPro" id="IPR009057">
    <property type="entry name" value="Homeodomain-like_sf"/>
</dbReference>
<dbReference type="Pfam" id="PF21935">
    <property type="entry name" value="TetR_C_45"/>
    <property type="match status" value="1"/>
</dbReference>
<evidence type="ECO:0000259" key="6">
    <source>
        <dbReference type="PROSITE" id="PS50977"/>
    </source>
</evidence>
<evidence type="ECO:0000313" key="7">
    <source>
        <dbReference type="EMBL" id="SHF70361.1"/>
    </source>
</evidence>
<keyword evidence="1" id="KW-0805">Transcription regulation</keyword>
<dbReference type="PROSITE" id="PS01081">
    <property type="entry name" value="HTH_TETR_1"/>
    <property type="match status" value="1"/>
</dbReference>